<evidence type="ECO:0000256" key="1">
    <source>
        <dbReference type="ARBA" id="ARBA00022679"/>
    </source>
</evidence>
<evidence type="ECO:0000256" key="2">
    <source>
        <dbReference type="ARBA" id="ARBA00023315"/>
    </source>
</evidence>
<protein>
    <submittedName>
        <fullName evidence="4">Putative GCN5-related N-acetyltransferase</fullName>
    </submittedName>
</protein>
<dbReference type="PATRIC" id="fig|512565.3.peg.2550"/>
<evidence type="ECO:0000313" key="4">
    <source>
        <dbReference type="EMBL" id="BAL87772.1"/>
    </source>
</evidence>
<dbReference type="SUPFAM" id="SSF55729">
    <property type="entry name" value="Acyl-CoA N-acyltransferases (Nat)"/>
    <property type="match status" value="1"/>
</dbReference>
<keyword evidence="5" id="KW-1185">Reference proteome</keyword>
<evidence type="ECO:0000259" key="3">
    <source>
        <dbReference type="PROSITE" id="PS51186"/>
    </source>
</evidence>
<dbReference type="GO" id="GO:0016747">
    <property type="term" value="F:acyltransferase activity, transferring groups other than amino-acyl groups"/>
    <property type="evidence" value="ECO:0007669"/>
    <property type="project" value="InterPro"/>
</dbReference>
<dbReference type="RefSeq" id="WP_014442667.1">
    <property type="nucleotide sequence ID" value="NC_017093.1"/>
</dbReference>
<keyword evidence="2" id="KW-0012">Acyltransferase</keyword>
<dbReference type="STRING" id="512565.AMIS_25520"/>
<reference evidence="4 5" key="1">
    <citation type="submission" date="2012-02" db="EMBL/GenBank/DDBJ databases">
        <title>Complete genome sequence of Actinoplanes missouriensis 431 (= NBRC 102363).</title>
        <authorList>
            <person name="Ohnishi Y."/>
            <person name="Ishikawa J."/>
            <person name="Sekine M."/>
            <person name="Hosoyama A."/>
            <person name="Harada T."/>
            <person name="Narita H."/>
            <person name="Hata T."/>
            <person name="Konno Y."/>
            <person name="Tutikane K."/>
            <person name="Fujita N."/>
            <person name="Horinouchi S."/>
            <person name="Hayakawa M."/>
        </authorList>
    </citation>
    <scope>NUCLEOTIDE SEQUENCE [LARGE SCALE GENOMIC DNA]</scope>
    <source>
        <strain evidence="5">ATCC 14538 / DSM 43046 / CBS 188.64 / JCM 3121 / NBRC 102363 / NCIMB 12654 / NRRL B-3342 / UNCC 431</strain>
    </source>
</reference>
<dbReference type="PROSITE" id="PS51186">
    <property type="entry name" value="GNAT"/>
    <property type="match status" value="1"/>
</dbReference>
<accession>I0H435</accession>
<dbReference type="KEGG" id="ams:AMIS_25520"/>
<dbReference type="eggNOG" id="COG1247">
    <property type="taxonomic scope" value="Bacteria"/>
</dbReference>
<dbReference type="InterPro" id="IPR000182">
    <property type="entry name" value="GNAT_dom"/>
</dbReference>
<proteinExistence type="predicted"/>
<feature type="domain" description="N-acetyltransferase" evidence="3">
    <location>
        <begin position="1"/>
        <end position="166"/>
    </location>
</feature>
<evidence type="ECO:0000313" key="5">
    <source>
        <dbReference type="Proteomes" id="UP000007882"/>
    </source>
</evidence>
<dbReference type="InterPro" id="IPR016181">
    <property type="entry name" value="Acyl_CoA_acyltransferase"/>
</dbReference>
<gene>
    <name evidence="4" type="ordered locus">AMIS_25520</name>
</gene>
<dbReference type="PANTHER" id="PTHR43877">
    <property type="entry name" value="AMINOALKYLPHOSPHONATE N-ACETYLTRANSFERASE-RELATED-RELATED"/>
    <property type="match status" value="1"/>
</dbReference>
<dbReference type="InterPro" id="IPR050832">
    <property type="entry name" value="Bact_Acetyltransf"/>
</dbReference>
<dbReference type="AlphaFoldDB" id="I0H435"/>
<name>I0H435_ACTM4</name>
<dbReference type="Proteomes" id="UP000007882">
    <property type="component" value="Chromosome"/>
</dbReference>
<keyword evidence="1 4" id="KW-0808">Transferase</keyword>
<sequence>MRIRSATVDDADMLAVVQTRTSQQAYRGVMPDHHLARLDPARRSRVWRQLIESDVFPAGTLVLEHESDGVAGFINVAAHPDGVGEVRAVYVLPEHWGSGAGRLLMAAGLQRLADAGYREVVLWVLEANERARRFYQAGGWFADGATKTDDSRGTPLVAVRYRYRQP</sequence>
<organism evidence="4 5">
    <name type="scientific">Actinoplanes missouriensis (strain ATCC 14538 / DSM 43046 / CBS 188.64 / JCM 3121 / NBRC 102363 / NCIMB 12654 / NRRL B-3342 / UNCC 431)</name>
    <dbReference type="NCBI Taxonomy" id="512565"/>
    <lineage>
        <taxon>Bacteria</taxon>
        <taxon>Bacillati</taxon>
        <taxon>Actinomycetota</taxon>
        <taxon>Actinomycetes</taxon>
        <taxon>Micromonosporales</taxon>
        <taxon>Micromonosporaceae</taxon>
        <taxon>Actinoplanes</taxon>
    </lineage>
</organism>
<dbReference type="Pfam" id="PF00583">
    <property type="entry name" value="Acetyltransf_1"/>
    <property type="match status" value="1"/>
</dbReference>
<dbReference type="Gene3D" id="3.40.630.30">
    <property type="match status" value="1"/>
</dbReference>
<dbReference type="HOGENOM" id="CLU_013985_18_2_11"/>
<dbReference type="EMBL" id="AP012319">
    <property type="protein sequence ID" value="BAL87772.1"/>
    <property type="molecule type" value="Genomic_DNA"/>
</dbReference>
<dbReference type="CDD" id="cd04301">
    <property type="entry name" value="NAT_SF"/>
    <property type="match status" value="1"/>
</dbReference>